<evidence type="ECO:0000313" key="3">
    <source>
        <dbReference type="EMBL" id="ABJ82420.1"/>
    </source>
</evidence>
<proteinExistence type="predicted"/>
<dbReference type="AlphaFoldDB" id="Q028Y2"/>
<protein>
    <recommendedName>
        <fullName evidence="4">Tetratricopeptide repeat protein</fullName>
    </recommendedName>
</protein>
<dbReference type="InterPro" id="IPR019734">
    <property type="entry name" value="TPR_rpt"/>
</dbReference>
<dbReference type="InParanoid" id="Q028Y2"/>
<sequence>MLTGIAVGTVVSTWMVPMFAQRSGHSTAVSVTNGRETPSDSSSEPPSPTEILITQFEKREQQLLADEKDRLNALDSNSRVLMTVAGVFAIFLGLGAWKTLDDQRRSAAENLDLQMTNFSDRFTHEIEEHRHQSERAMQELRDMREEIRRDFPMFGRMTQNFTRVLTQLQVTCQYLEAMDETYEKLTWDQRESILFLEHAVADSLLLDTRDFNLELSEIYRLLGLFYGSRYSVAKAGHPEAGQADLDRARFYFDRAIQLNPKNYFAYSHAGYFTLYFEDPTLAARSREYFRQAAVVGPTKQNPLINLALLALNTFKEPEESLRCVDAAQGRTEWEKKGSPPKPQHCYYIRACALAAIAQKTEDGGTKHKLLAAALTQLENASQAADEWIRACFNGDQQTPPDRTATFDEIRADPTLLPQFEKVNSALAAGNSL</sequence>
<gene>
    <name evidence="3" type="ordered locus">Acid_1427</name>
</gene>
<dbReference type="EMBL" id="CP000473">
    <property type="protein sequence ID" value="ABJ82420.1"/>
    <property type="molecule type" value="Genomic_DNA"/>
</dbReference>
<dbReference type="HOGENOM" id="CLU_634454_0_0_0"/>
<feature type="region of interest" description="Disordered" evidence="2">
    <location>
        <begin position="27"/>
        <end position="48"/>
    </location>
</feature>
<dbReference type="PROSITE" id="PS50005">
    <property type="entry name" value="TPR"/>
    <property type="match status" value="1"/>
</dbReference>
<dbReference type="SUPFAM" id="SSF48439">
    <property type="entry name" value="Protein prenylyltransferase"/>
    <property type="match status" value="1"/>
</dbReference>
<dbReference type="KEGG" id="sus:Acid_1427"/>
<reference evidence="3" key="1">
    <citation type="submission" date="2006-10" db="EMBL/GenBank/DDBJ databases">
        <title>Complete sequence of Solibacter usitatus Ellin6076.</title>
        <authorList>
            <consortium name="US DOE Joint Genome Institute"/>
            <person name="Copeland A."/>
            <person name="Lucas S."/>
            <person name="Lapidus A."/>
            <person name="Barry K."/>
            <person name="Detter J.C."/>
            <person name="Glavina del Rio T."/>
            <person name="Hammon N."/>
            <person name="Israni S."/>
            <person name="Dalin E."/>
            <person name="Tice H."/>
            <person name="Pitluck S."/>
            <person name="Thompson L.S."/>
            <person name="Brettin T."/>
            <person name="Bruce D."/>
            <person name="Han C."/>
            <person name="Tapia R."/>
            <person name="Gilna P."/>
            <person name="Schmutz J."/>
            <person name="Larimer F."/>
            <person name="Land M."/>
            <person name="Hauser L."/>
            <person name="Kyrpides N."/>
            <person name="Mikhailova N."/>
            <person name="Janssen P.H."/>
            <person name="Kuske C.R."/>
            <person name="Richardson P."/>
        </authorList>
    </citation>
    <scope>NUCLEOTIDE SEQUENCE</scope>
    <source>
        <strain evidence="3">Ellin6076</strain>
    </source>
</reference>
<evidence type="ECO:0000256" key="1">
    <source>
        <dbReference type="PROSITE-ProRule" id="PRU00339"/>
    </source>
</evidence>
<organism evidence="3">
    <name type="scientific">Solibacter usitatus (strain Ellin6076)</name>
    <dbReference type="NCBI Taxonomy" id="234267"/>
    <lineage>
        <taxon>Bacteria</taxon>
        <taxon>Pseudomonadati</taxon>
        <taxon>Acidobacteriota</taxon>
        <taxon>Terriglobia</taxon>
        <taxon>Bryobacterales</taxon>
        <taxon>Solibacteraceae</taxon>
        <taxon>Candidatus Solibacter</taxon>
    </lineage>
</organism>
<keyword evidence="1" id="KW-0802">TPR repeat</keyword>
<evidence type="ECO:0000256" key="2">
    <source>
        <dbReference type="SAM" id="MobiDB-lite"/>
    </source>
</evidence>
<dbReference type="eggNOG" id="COG0457">
    <property type="taxonomic scope" value="Bacteria"/>
</dbReference>
<evidence type="ECO:0008006" key="4">
    <source>
        <dbReference type="Google" id="ProtNLM"/>
    </source>
</evidence>
<dbReference type="InterPro" id="IPR011990">
    <property type="entry name" value="TPR-like_helical_dom_sf"/>
</dbReference>
<dbReference type="Gene3D" id="1.25.40.10">
    <property type="entry name" value="Tetratricopeptide repeat domain"/>
    <property type="match status" value="1"/>
</dbReference>
<feature type="repeat" description="TPR" evidence="1">
    <location>
        <begin position="229"/>
        <end position="262"/>
    </location>
</feature>
<name>Q028Y2_SOLUE</name>
<accession>Q028Y2</accession>